<name>A0A6J7DEK2_9ZZZZ</name>
<keyword evidence="1" id="KW-1133">Transmembrane helix</keyword>
<sequence>MTIARSGYFFNSMIGDFGWVGFKSPYAVIVLWTALIGLVLALALAVSSRRRAVVLLLIAATTTLLPLLIEYRTMRSLGGIWQGRYTLPLAVGVPILGAYLIGDSSIGNRLARSRLALVVGIALGVGHVLAFAQSLRRFSVGNNGAFKYWSNAAWAPPLGALPLTLSFIAVLSLWLVWMLRPAPDGLLEAVQDVTSTNRWAPHSKAARQIS</sequence>
<dbReference type="InterPro" id="IPR018674">
    <property type="entry name" value="DUF2142_membrane"/>
</dbReference>
<organism evidence="2">
    <name type="scientific">freshwater metagenome</name>
    <dbReference type="NCBI Taxonomy" id="449393"/>
    <lineage>
        <taxon>unclassified sequences</taxon>
        <taxon>metagenomes</taxon>
        <taxon>ecological metagenomes</taxon>
    </lineage>
</organism>
<feature type="transmembrane region" description="Helical" evidence="1">
    <location>
        <begin position="26"/>
        <end position="46"/>
    </location>
</feature>
<protein>
    <submittedName>
        <fullName evidence="2">Unannotated protein</fullName>
    </submittedName>
</protein>
<keyword evidence="1" id="KW-0472">Membrane</keyword>
<feature type="transmembrane region" description="Helical" evidence="1">
    <location>
        <begin position="114"/>
        <end position="134"/>
    </location>
</feature>
<proteinExistence type="predicted"/>
<feature type="transmembrane region" description="Helical" evidence="1">
    <location>
        <begin position="85"/>
        <end position="102"/>
    </location>
</feature>
<keyword evidence="1" id="KW-0812">Transmembrane</keyword>
<gene>
    <name evidence="2" type="ORF">UFOPK3317_00733</name>
</gene>
<accession>A0A6J7DEK2</accession>
<feature type="transmembrane region" description="Helical" evidence="1">
    <location>
        <begin position="154"/>
        <end position="177"/>
    </location>
</feature>
<dbReference type="AlphaFoldDB" id="A0A6J7DEK2"/>
<dbReference type="EMBL" id="CAFBLK010000106">
    <property type="protein sequence ID" value="CAB4867668.1"/>
    <property type="molecule type" value="Genomic_DNA"/>
</dbReference>
<reference evidence="2" key="1">
    <citation type="submission" date="2020-05" db="EMBL/GenBank/DDBJ databases">
        <authorList>
            <person name="Chiriac C."/>
            <person name="Salcher M."/>
            <person name="Ghai R."/>
            <person name="Kavagutti S V."/>
        </authorList>
    </citation>
    <scope>NUCLEOTIDE SEQUENCE</scope>
</reference>
<evidence type="ECO:0000313" key="2">
    <source>
        <dbReference type="EMBL" id="CAB4867668.1"/>
    </source>
</evidence>
<evidence type="ECO:0000256" key="1">
    <source>
        <dbReference type="SAM" id="Phobius"/>
    </source>
</evidence>
<feature type="transmembrane region" description="Helical" evidence="1">
    <location>
        <begin position="53"/>
        <end position="73"/>
    </location>
</feature>
<dbReference type="Pfam" id="PF09913">
    <property type="entry name" value="DUF2142"/>
    <property type="match status" value="1"/>
</dbReference>